<comment type="caution">
    <text evidence="3">The sequence shown here is derived from an EMBL/GenBank/DDBJ whole genome shotgun (WGS) entry which is preliminary data.</text>
</comment>
<reference evidence="3 4" key="1">
    <citation type="submission" date="2020-07" db="EMBL/GenBank/DDBJ databases">
        <title>Pseudogemmobacter sp. nov., isolated from poultry manure in Taiwan.</title>
        <authorList>
            <person name="Lin S.-Y."/>
            <person name="Tang Y.-S."/>
            <person name="Young C.-C."/>
        </authorList>
    </citation>
    <scope>NUCLEOTIDE SEQUENCE [LARGE SCALE GENOMIC DNA]</scope>
    <source>
        <strain evidence="3 4">CC-YST710</strain>
    </source>
</reference>
<accession>A0ABS8CQU9</accession>
<feature type="chain" id="PRO_5047016969" description="Conjugal transfer protein TrbC" evidence="2">
    <location>
        <begin position="25"/>
        <end position="101"/>
    </location>
</feature>
<keyword evidence="1" id="KW-0472">Membrane</keyword>
<keyword evidence="4" id="KW-1185">Reference proteome</keyword>
<organism evidence="3 4">
    <name type="scientific">Pseudogemmobacter faecipullorum</name>
    <dbReference type="NCBI Taxonomy" id="2755041"/>
    <lineage>
        <taxon>Bacteria</taxon>
        <taxon>Pseudomonadati</taxon>
        <taxon>Pseudomonadota</taxon>
        <taxon>Alphaproteobacteria</taxon>
        <taxon>Rhodobacterales</taxon>
        <taxon>Paracoccaceae</taxon>
        <taxon>Pseudogemmobacter</taxon>
    </lineage>
</organism>
<gene>
    <name evidence="3" type="ORF">H0485_17255</name>
</gene>
<protein>
    <recommendedName>
        <fullName evidence="5">Conjugal transfer protein TrbC</fullName>
    </recommendedName>
</protein>
<sequence length="101" mass="10639">MMRCWIGKIAATLGASLAPAVASAQTVDTVFMTGVDLIQTASRVLVYVASALGIGLVAWSMFQLVSEPDDQDRWKHVAAAVVGSLFTIFGVIVGFFSGLFA</sequence>
<keyword evidence="1" id="KW-0812">Transmembrane</keyword>
<name>A0ABS8CQU9_9RHOB</name>
<evidence type="ECO:0000313" key="4">
    <source>
        <dbReference type="Proteomes" id="UP001198571"/>
    </source>
</evidence>
<feature type="transmembrane region" description="Helical" evidence="1">
    <location>
        <begin position="77"/>
        <end position="100"/>
    </location>
</feature>
<evidence type="ECO:0000256" key="1">
    <source>
        <dbReference type="SAM" id="Phobius"/>
    </source>
</evidence>
<keyword evidence="1" id="KW-1133">Transmembrane helix</keyword>
<keyword evidence="2" id="KW-0732">Signal</keyword>
<evidence type="ECO:0000313" key="3">
    <source>
        <dbReference type="EMBL" id="MCB5411743.1"/>
    </source>
</evidence>
<proteinExistence type="predicted"/>
<dbReference type="Proteomes" id="UP001198571">
    <property type="component" value="Unassembled WGS sequence"/>
</dbReference>
<feature type="signal peptide" evidence="2">
    <location>
        <begin position="1"/>
        <end position="24"/>
    </location>
</feature>
<evidence type="ECO:0008006" key="5">
    <source>
        <dbReference type="Google" id="ProtNLM"/>
    </source>
</evidence>
<feature type="transmembrane region" description="Helical" evidence="1">
    <location>
        <begin position="44"/>
        <end position="65"/>
    </location>
</feature>
<dbReference type="RefSeq" id="WP_226937194.1">
    <property type="nucleotide sequence ID" value="NZ_JACDXX010000019.1"/>
</dbReference>
<evidence type="ECO:0000256" key="2">
    <source>
        <dbReference type="SAM" id="SignalP"/>
    </source>
</evidence>
<dbReference type="EMBL" id="JACDXX010000019">
    <property type="protein sequence ID" value="MCB5411743.1"/>
    <property type="molecule type" value="Genomic_DNA"/>
</dbReference>